<dbReference type="EMBL" id="CP011269">
    <property type="protein sequence ID" value="ALI24474.1"/>
    <property type="molecule type" value="Genomic_DNA"/>
</dbReference>
<accession>A0A0N9XWD7</accession>
<gene>
    <name evidence="2" type="ORF">XA26_06130</name>
</gene>
<proteinExistence type="predicted"/>
<keyword evidence="1" id="KW-1133">Transmembrane helix</keyword>
<feature type="transmembrane region" description="Helical" evidence="1">
    <location>
        <begin position="12"/>
        <end position="31"/>
    </location>
</feature>
<evidence type="ECO:0000313" key="2">
    <source>
        <dbReference type="EMBL" id="ALI24474.1"/>
    </source>
</evidence>
<dbReference type="Proteomes" id="UP000057134">
    <property type="component" value="Chromosome"/>
</dbReference>
<protein>
    <submittedName>
        <fullName evidence="2">Uncharacterized protein</fullName>
    </submittedName>
</protein>
<dbReference type="KEGG" id="mft:XA26_06130"/>
<keyword evidence="3" id="KW-1185">Reference proteome</keyword>
<reference evidence="2 3" key="1">
    <citation type="journal article" date="2015" name="MBio">
        <title>Enzymatic Degradation of Phenazines Can Generate Energy and Protect Sensitive Organisms from Toxicity.</title>
        <authorList>
            <person name="Costa K.C."/>
            <person name="Bergkessel M."/>
            <person name="Saunders S."/>
            <person name="Korlach J."/>
            <person name="Newman D.K."/>
        </authorList>
    </citation>
    <scope>NUCLEOTIDE SEQUENCE [LARGE SCALE GENOMIC DNA]</scope>
    <source>
        <strain evidence="2 3">CT6</strain>
    </source>
</reference>
<dbReference type="AlphaFoldDB" id="A0A0N9XWD7"/>
<keyword evidence="1" id="KW-0472">Membrane</keyword>
<dbReference type="PATRIC" id="fig|1766.6.peg.605"/>
<name>A0A0N9XWD7_MYCFO</name>
<sequence length="179" mass="20659">MADKGAWPKSYRWPSALLSLACLVLLVWHFIDPARQIDAWTVTLLVVGFLPWLRYVFESIAFPGGGSIKFRDLEAKQAQQQEQIDALRFVVAYFLPDEELRVLKRFVAPEPYPMDSPEAPEFYRAKANLHGLGFIEPIADNWNEEFGKGPTDDLKIFFRISDRGREFLRLREKTGPLDK</sequence>
<dbReference type="RefSeq" id="WP_054600982.1">
    <property type="nucleotide sequence ID" value="NZ_CP011269.1"/>
</dbReference>
<keyword evidence="1" id="KW-0812">Transmembrane</keyword>
<organism evidence="2 3">
    <name type="scientific">Mycolicibacterium fortuitum</name>
    <name type="common">Mycobacterium fortuitum</name>
    <dbReference type="NCBI Taxonomy" id="1766"/>
    <lineage>
        <taxon>Bacteria</taxon>
        <taxon>Bacillati</taxon>
        <taxon>Actinomycetota</taxon>
        <taxon>Actinomycetes</taxon>
        <taxon>Mycobacteriales</taxon>
        <taxon>Mycobacteriaceae</taxon>
        <taxon>Mycolicibacterium</taxon>
    </lineage>
</organism>
<feature type="transmembrane region" description="Helical" evidence="1">
    <location>
        <begin position="37"/>
        <end position="57"/>
    </location>
</feature>
<evidence type="ECO:0000313" key="3">
    <source>
        <dbReference type="Proteomes" id="UP000057134"/>
    </source>
</evidence>
<evidence type="ECO:0000256" key="1">
    <source>
        <dbReference type="SAM" id="Phobius"/>
    </source>
</evidence>